<comment type="caution">
    <text evidence="2">The sequence shown here is derived from an EMBL/GenBank/DDBJ whole genome shotgun (WGS) entry which is preliminary data.</text>
</comment>
<sequence length="649" mass="70363">EASTTEQQNTTLLTGPTGVINTEAFINITSDASIISTTIPIKQSHEEPSITFSLYVGDIDGFDNSEQPRRKRDTEGSDECILLKGVIKTVSDTLLNLSQQGKVKKVRFITYSAEANVTDAMTLEEGMEALINITMEADGETPMQSSSVNLFNATKKSNEDLVHYMPCSTDYDGYAYDVAVTGAILQEINQDRTDNTVTLISRTLNETEMQEYFGLEQSDVNIIDKDVPTDYIANNVTEIIDSNIVVATTVILQTTTEFASSATSDFEFTSLQSTQSSREGTSLDLSTEESSEIPISSSASTEEPSTKSAGLTTHARGHTTDYSLSSEQNTEFVSIATSNIDMSTHSQTAEGPHVTITSIDESSSKHPVTNETSIATTETGHVFAGSTESSTIAHSIDPFNGSSHSTTEAVSTPAPFLSILFINDFTSSLIPDDESETNVNPKVPEYFTCPGGAPLLAEQESDFTVSVINGINDELAPVIYYYAYNGNRANEIPTTADSKNNLDNAKADFRNNVCFDDRQPSDDDSLSSNIEDFTASVKSIDVLVWFTAVNHTEESKLAITQPAHIIAIGINGADVSTAYPNSYLNIDNFDINSDNVKIIDCMIEGLFTGATDDDDVVTLCNSGVGSPRSMIHKTHPNSNLHRPSRLWSL</sequence>
<dbReference type="EMBL" id="BTRK01000001">
    <property type="protein sequence ID" value="GMR34062.1"/>
    <property type="molecule type" value="Genomic_DNA"/>
</dbReference>
<keyword evidence="3" id="KW-1185">Reference proteome</keyword>
<reference evidence="3" key="1">
    <citation type="submission" date="2022-10" db="EMBL/GenBank/DDBJ databases">
        <title>Genome assembly of Pristionchus species.</title>
        <authorList>
            <person name="Yoshida K."/>
            <person name="Sommer R.J."/>
        </authorList>
    </citation>
    <scope>NUCLEOTIDE SEQUENCE [LARGE SCALE GENOMIC DNA]</scope>
    <source>
        <strain evidence="3">RS5460</strain>
    </source>
</reference>
<feature type="region of interest" description="Disordered" evidence="1">
    <location>
        <begin position="269"/>
        <end position="325"/>
    </location>
</feature>
<evidence type="ECO:0000256" key="1">
    <source>
        <dbReference type="SAM" id="MobiDB-lite"/>
    </source>
</evidence>
<organism evidence="2 3">
    <name type="scientific">Pristionchus mayeri</name>
    <dbReference type="NCBI Taxonomy" id="1317129"/>
    <lineage>
        <taxon>Eukaryota</taxon>
        <taxon>Metazoa</taxon>
        <taxon>Ecdysozoa</taxon>
        <taxon>Nematoda</taxon>
        <taxon>Chromadorea</taxon>
        <taxon>Rhabditida</taxon>
        <taxon>Rhabditina</taxon>
        <taxon>Diplogasteromorpha</taxon>
        <taxon>Diplogasteroidea</taxon>
        <taxon>Neodiplogasteridae</taxon>
        <taxon>Pristionchus</taxon>
    </lineage>
</organism>
<gene>
    <name evidence="2" type="ORF">PMAYCL1PPCAC_04257</name>
</gene>
<protein>
    <submittedName>
        <fullName evidence="2">Uncharacterized protein</fullName>
    </submittedName>
</protein>
<proteinExistence type="predicted"/>
<dbReference type="AlphaFoldDB" id="A0AAN4ZA19"/>
<dbReference type="Proteomes" id="UP001328107">
    <property type="component" value="Unassembled WGS sequence"/>
</dbReference>
<evidence type="ECO:0000313" key="2">
    <source>
        <dbReference type="EMBL" id="GMR34062.1"/>
    </source>
</evidence>
<feature type="compositionally biased region" description="Low complexity" evidence="1">
    <location>
        <begin position="292"/>
        <end position="309"/>
    </location>
</feature>
<evidence type="ECO:0000313" key="3">
    <source>
        <dbReference type="Proteomes" id="UP001328107"/>
    </source>
</evidence>
<feature type="compositionally biased region" description="Polar residues" evidence="1">
    <location>
        <begin position="269"/>
        <end position="278"/>
    </location>
</feature>
<feature type="non-terminal residue" evidence="2">
    <location>
        <position position="1"/>
    </location>
</feature>
<accession>A0AAN4ZA19</accession>
<name>A0AAN4ZA19_9BILA</name>